<evidence type="ECO:0000313" key="2">
    <source>
        <dbReference type="Proteomes" id="UP001234297"/>
    </source>
</evidence>
<keyword evidence="2" id="KW-1185">Reference proteome</keyword>
<gene>
    <name evidence="1" type="ORF">MRB53_000540</name>
</gene>
<organism evidence="1 2">
    <name type="scientific">Persea americana</name>
    <name type="common">Avocado</name>
    <dbReference type="NCBI Taxonomy" id="3435"/>
    <lineage>
        <taxon>Eukaryota</taxon>
        <taxon>Viridiplantae</taxon>
        <taxon>Streptophyta</taxon>
        <taxon>Embryophyta</taxon>
        <taxon>Tracheophyta</taxon>
        <taxon>Spermatophyta</taxon>
        <taxon>Magnoliopsida</taxon>
        <taxon>Magnoliidae</taxon>
        <taxon>Laurales</taxon>
        <taxon>Lauraceae</taxon>
        <taxon>Persea</taxon>
    </lineage>
</organism>
<sequence>MYLLIVVRTLGTDPAESPNRVDQPVLVDPVILKKAIKERRDKLRETPKSVLRPSETTFSLLITDESMNQHMLTF</sequence>
<proteinExistence type="predicted"/>
<accession>A0ACC2MP49</accession>
<dbReference type="Proteomes" id="UP001234297">
    <property type="component" value="Chromosome 1"/>
</dbReference>
<protein>
    <submittedName>
        <fullName evidence="1">Uncharacterized protein</fullName>
    </submittedName>
</protein>
<dbReference type="EMBL" id="CM056809">
    <property type="protein sequence ID" value="KAJ8647517.1"/>
    <property type="molecule type" value="Genomic_DNA"/>
</dbReference>
<evidence type="ECO:0000313" key="1">
    <source>
        <dbReference type="EMBL" id="KAJ8647517.1"/>
    </source>
</evidence>
<reference evidence="1 2" key="1">
    <citation type="journal article" date="2022" name="Hortic Res">
        <title>A haplotype resolved chromosomal level avocado genome allows analysis of novel avocado genes.</title>
        <authorList>
            <person name="Nath O."/>
            <person name="Fletcher S.J."/>
            <person name="Hayward A."/>
            <person name="Shaw L.M."/>
            <person name="Masouleh A.K."/>
            <person name="Furtado A."/>
            <person name="Henry R.J."/>
            <person name="Mitter N."/>
        </authorList>
    </citation>
    <scope>NUCLEOTIDE SEQUENCE [LARGE SCALE GENOMIC DNA]</scope>
    <source>
        <strain evidence="2">cv. Hass</strain>
        <tissue evidence="1">Leaves</tissue>
    </source>
</reference>
<name>A0ACC2MP49_PERAE</name>
<comment type="caution">
    <text evidence="1">The sequence shown here is derived from an EMBL/GenBank/DDBJ whole genome shotgun (WGS) entry which is preliminary data.</text>
</comment>